<keyword evidence="1" id="KW-0812">Transmembrane</keyword>
<protein>
    <submittedName>
        <fullName evidence="2">Uncharacterized protein</fullName>
    </submittedName>
</protein>
<evidence type="ECO:0000313" key="2">
    <source>
        <dbReference type="EMBL" id="QHT89545.1"/>
    </source>
</evidence>
<reference evidence="2" key="1">
    <citation type="journal article" date="2020" name="Nature">
        <title>Giant virus diversity and host interactions through global metagenomics.</title>
        <authorList>
            <person name="Schulz F."/>
            <person name="Roux S."/>
            <person name="Paez-Espino D."/>
            <person name="Jungbluth S."/>
            <person name="Walsh D.A."/>
            <person name="Denef V.J."/>
            <person name="McMahon K.D."/>
            <person name="Konstantinidis K.T."/>
            <person name="Eloe-Fadrosh E.A."/>
            <person name="Kyrpides N.C."/>
            <person name="Woyke T."/>
        </authorList>
    </citation>
    <scope>NUCLEOTIDE SEQUENCE</scope>
    <source>
        <strain evidence="2">GVMAG-M-3300023184-60</strain>
    </source>
</reference>
<dbReference type="AlphaFoldDB" id="A0A6C0IAW4"/>
<organism evidence="2">
    <name type="scientific">viral metagenome</name>
    <dbReference type="NCBI Taxonomy" id="1070528"/>
    <lineage>
        <taxon>unclassified sequences</taxon>
        <taxon>metagenomes</taxon>
        <taxon>organismal metagenomes</taxon>
    </lineage>
</organism>
<accession>A0A6C0IAW4</accession>
<proteinExistence type="predicted"/>
<keyword evidence="1" id="KW-0472">Membrane</keyword>
<sequence>METAEYIIYTLLVIVLLAFIGFIGYVIYDNYNYKDNLTSDLNTNFKDINRNFNSTSNVINNVLLAKINLNDSNSSNYVNITSNILVSKANLNDSNSSNYVNITSNISFKNIDTFNHNLNKYFTFKETDTKSYSDANNKLFEYRTDALGDKSRLELMTKTFATSGLQLNTDTSKELGICNKDGEKCFNVVNTADSLYIYKAGAADKRNIYIGGTEGTGATAPLKIVDGKVHITGDLYINETKYDPATFATSGHTHTQAPTPIDATATAILAAAPIASARVDTGGSGYAVEPSVVINGGGGSGAIAKATISAAGAVTGITFTNYGSYTTAPTISITPATGAGGTAGAGSGAAATATLAAAPIESVKIDNGGTGYTAEPSVRFSGGVGTGAVAKATISAAGAVTGITFTNYGSYTTAPTITLTRAS</sequence>
<feature type="transmembrane region" description="Helical" evidence="1">
    <location>
        <begin position="6"/>
        <end position="28"/>
    </location>
</feature>
<keyword evidence="1" id="KW-1133">Transmembrane helix</keyword>
<evidence type="ECO:0000256" key="1">
    <source>
        <dbReference type="SAM" id="Phobius"/>
    </source>
</evidence>
<dbReference type="EMBL" id="MN740142">
    <property type="protein sequence ID" value="QHT89545.1"/>
    <property type="molecule type" value="Genomic_DNA"/>
</dbReference>
<name>A0A6C0IAW4_9ZZZZ</name>